<organism evidence="2 3">
    <name type="scientific">Polyplax serrata</name>
    <name type="common">Common mouse louse</name>
    <dbReference type="NCBI Taxonomy" id="468196"/>
    <lineage>
        <taxon>Eukaryota</taxon>
        <taxon>Metazoa</taxon>
        <taxon>Ecdysozoa</taxon>
        <taxon>Arthropoda</taxon>
        <taxon>Hexapoda</taxon>
        <taxon>Insecta</taxon>
        <taxon>Pterygota</taxon>
        <taxon>Neoptera</taxon>
        <taxon>Paraneoptera</taxon>
        <taxon>Psocodea</taxon>
        <taxon>Troctomorpha</taxon>
        <taxon>Phthiraptera</taxon>
        <taxon>Anoplura</taxon>
        <taxon>Polyplacidae</taxon>
        <taxon>Polyplax</taxon>
    </lineage>
</organism>
<proteinExistence type="predicted"/>
<keyword evidence="1" id="KW-0732">Signal</keyword>
<evidence type="ECO:0000256" key="1">
    <source>
        <dbReference type="SAM" id="SignalP"/>
    </source>
</evidence>
<dbReference type="AlphaFoldDB" id="A0AAN8S3M7"/>
<sequence length="103" mass="11926">MLKIVTRILLLVIVMGCQVSGRAVNKSDGILNFTDSWDFTGGNPRYKVIETPIWNPLNRSQIKNYSYDEMELATLEQFKLLKTFTRVIESDPPYKWKTVLNGR</sequence>
<feature type="signal peptide" evidence="1">
    <location>
        <begin position="1"/>
        <end position="21"/>
    </location>
</feature>
<feature type="chain" id="PRO_5042976963" evidence="1">
    <location>
        <begin position="22"/>
        <end position="103"/>
    </location>
</feature>
<reference evidence="2 3" key="1">
    <citation type="submission" date="2023-10" db="EMBL/GenBank/DDBJ databases">
        <title>Genomes of two closely related lineages of the louse Polyplax serrata with different host specificities.</title>
        <authorList>
            <person name="Martinu J."/>
            <person name="Tarabai H."/>
            <person name="Stefka J."/>
            <person name="Hypsa V."/>
        </authorList>
    </citation>
    <scope>NUCLEOTIDE SEQUENCE [LARGE SCALE GENOMIC DNA]</scope>
    <source>
        <strain evidence="2">HR10_N</strain>
    </source>
</reference>
<gene>
    <name evidence="2" type="ORF">RUM43_014313</name>
</gene>
<accession>A0AAN8S3M7</accession>
<dbReference type="Proteomes" id="UP001372834">
    <property type="component" value="Unassembled WGS sequence"/>
</dbReference>
<name>A0AAN8S3M7_POLSC</name>
<evidence type="ECO:0000313" key="2">
    <source>
        <dbReference type="EMBL" id="KAK6631216.1"/>
    </source>
</evidence>
<comment type="caution">
    <text evidence="2">The sequence shown here is derived from an EMBL/GenBank/DDBJ whole genome shotgun (WGS) entry which is preliminary data.</text>
</comment>
<protein>
    <submittedName>
        <fullName evidence="2">Uncharacterized protein</fullName>
    </submittedName>
</protein>
<dbReference type="EMBL" id="JAWJWE010000009">
    <property type="protein sequence ID" value="KAK6631216.1"/>
    <property type="molecule type" value="Genomic_DNA"/>
</dbReference>
<evidence type="ECO:0000313" key="3">
    <source>
        <dbReference type="Proteomes" id="UP001372834"/>
    </source>
</evidence>